<sequence>MTDTTDQLTDREGNAVEVRYLPGEDAYGIFVGGEVKPAGKAHYLDRPGEDGAERVFHHTVVDEAYGGRGLAGILVDKALADAAAQNLTVIPVCSYVAHWIEKNNWQGKAAPATDEVQEWVANQG</sequence>
<dbReference type="Gene3D" id="3.40.630.30">
    <property type="match status" value="1"/>
</dbReference>
<accession>A0A0X2NPK8</accession>
<dbReference type="PROSITE" id="PS51729">
    <property type="entry name" value="GNAT_YJDJ"/>
    <property type="match status" value="1"/>
</dbReference>
<protein>
    <submittedName>
        <fullName evidence="2">GCN5-related N-acetyl-transferase</fullName>
    </submittedName>
</protein>
<dbReference type="GO" id="GO:0016740">
    <property type="term" value="F:transferase activity"/>
    <property type="evidence" value="ECO:0007669"/>
    <property type="project" value="UniProtKB-KW"/>
</dbReference>
<reference evidence="3" key="1">
    <citation type="submission" date="2015-11" db="EMBL/GenBank/DDBJ databases">
        <authorList>
            <person name="Dugat-Bony E."/>
        </authorList>
    </citation>
    <scope>NUCLEOTIDE SEQUENCE [LARGE SCALE GENOMIC DNA]</scope>
    <source>
        <strain evidence="3">Mu292</strain>
    </source>
</reference>
<dbReference type="InterPro" id="IPR016181">
    <property type="entry name" value="Acyl_CoA_acyltransferase"/>
</dbReference>
<name>A0A0X2NPK8_9CORY</name>
<organism evidence="2 3">
    <name type="scientific">Corynebacterium variabile</name>
    <dbReference type="NCBI Taxonomy" id="1727"/>
    <lineage>
        <taxon>Bacteria</taxon>
        <taxon>Bacillati</taxon>
        <taxon>Actinomycetota</taxon>
        <taxon>Actinomycetes</taxon>
        <taxon>Mycobacteriales</taxon>
        <taxon>Corynebacteriaceae</taxon>
        <taxon>Corynebacterium</taxon>
    </lineage>
</organism>
<dbReference type="SUPFAM" id="SSF55729">
    <property type="entry name" value="Acyl-CoA N-acyltransferases (Nat)"/>
    <property type="match status" value="1"/>
</dbReference>
<keyword evidence="3" id="KW-1185">Reference proteome</keyword>
<dbReference type="AlphaFoldDB" id="A0A0X2NPK8"/>
<dbReference type="InterPro" id="IPR045057">
    <property type="entry name" value="Gcn5-rel_NAT"/>
</dbReference>
<evidence type="ECO:0000259" key="1">
    <source>
        <dbReference type="PROSITE" id="PS51729"/>
    </source>
</evidence>
<dbReference type="RefSeq" id="WP_014009522.1">
    <property type="nucleotide sequence ID" value="NZ_FAUH01000023.1"/>
</dbReference>
<proteinExistence type="predicted"/>
<gene>
    <name evidence="2" type="ORF">CVAR292_02767</name>
</gene>
<evidence type="ECO:0000313" key="2">
    <source>
        <dbReference type="EMBL" id="CUU67405.1"/>
    </source>
</evidence>
<keyword evidence="2" id="KW-0808">Transferase</keyword>
<dbReference type="OrthoDB" id="5405911at2"/>
<dbReference type="EMBL" id="FAUH01000023">
    <property type="protein sequence ID" value="CUU67405.1"/>
    <property type="molecule type" value="Genomic_DNA"/>
</dbReference>
<feature type="domain" description="N-acetyltransferase" evidence="1">
    <location>
        <begin position="19"/>
        <end position="118"/>
    </location>
</feature>
<dbReference type="PANTHER" id="PTHR31435">
    <property type="entry name" value="PROTEIN NATD1"/>
    <property type="match status" value="1"/>
</dbReference>
<dbReference type="PANTHER" id="PTHR31435:SF10">
    <property type="entry name" value="BSR4717 PROTEIN"/>
    <property type="match status" value="1"/>
</dbReference>
<evidence type="ECO:0000313" key="3">
    <source>
        <dbReference type="Proteomes" id="UP000182498"/>
    </source>
</evidence>
<dbReference type="OMA" id="QEWVANQ"/>
<dbReference type="Proteomes" id="UP000182498">
    <property type="component" value="Unassembled WGS sequence"/>
</dbReference>
<dbReference type="Pfam" id="PF14542">
    <property type="entry name" value="Acetyltransf_CG"/>
    <property type="match status" value="1"/>
</dbReference>
<dbReference type="InterPro" id="IPR031165">
    <property type="entry name" value="GNAT_YJDJ"/>
</dbReference>